<name>A0AAW0Z8A1_9HYME</name>
<protein>
    <submittedName>
        <fullName evidence="1">Uncharacterized protein</fullName>
    </submittedName>
</protein>
<accession>A0AAW0Z8A1</accession>
<reference evidence="1 2" key="1">
    <citation type="submission" date="2024-05" db="EMBL/GenBank/DDBJ databases">
        <title>The nuclear and mitochondrial genome assemblies of Tetragonisca angustula (Apidae: Meliponini), a tiny yet remarkable pollinator in the Neotropics.</title>
        <authorList>
            <person name="Ferrari R."/>
            <person name="Ricardo P.C."/>
            <person name="Dias F.C."/>
            <person name="Araujo N.S."/>
            <person name="Soares D.O."/>
            <person name="Zhou Q.-S."/>
            <person name="Zhu C.-D."/>
            <person name="Coutinho L."/>
            <person name="Airas M.C."/>
            <person name="Batista T.M."/>
        </authorList>
    </citation>
    <scope>NUCLEOTIDE SEQUENCE [LARGE SCALE GENOMIC DNA]</scope>
    <source>
        <strain evidence="1">ASF017062</strain>
        <tissue evidence="1">Abdomen</tissue>
    </source>
</reference>
<sequence>MYKKEWRRDIVHEMIAEEERVNHRGKNADKFPTLSINSAENQLRYPRVNLAAKLPSWLDEQQAAPLPEPNSQPGRV</sequence>
<gene>
    <name evidence="1" type="ORF">QLX08_011462</name>
</gene>
<dbReference type="Proteomes" id="UP001432146">
    <property type="component" value="Unassembled WGS sequence"/>
</dbReference>
<keyword evidence="2" id="KW-1185">Reference proteome</keyword>
<evidence type="ECO:0000313" key="1">
    <source>
        <dbReference type="EMBL" id="KAK9293647.1"/>
    </source>
</evidence>
<organism evidence="1 2">
    <name type="scientific">Tetragonisca angustula</name>
    <dbReference type="NCBI Taxonomy" id="166442"/>
    <lineage>
        <taxon>Eukaryota</taxon>
        <taxon>Metazoa</taxon>
        <taxon>Ecdysozoa</taxon>
        <taxon>Arthropoda</taxon>
        <taxon>Hexapoda</taxon>
        <taxon>Insecta</taxon>
        <taxon>Pterygota</taxon>
        <taxon>Neoptera</taxon>
        <taxon>Endopterygota</taxon>
        <taxon>Hymenoptera</taxon>
        <taxon>Apocrita</taxon>
        <taxon>Aculeata</taxon>
        <taxon>Apoidea</taxon>
        <taxon>Anthophila</taxon>
        <taxon>Apidae</taxon>
        <taxon>Tetragonisca</taxon>
    </lineage>
</organism>
<comment type="caution">
    <text evidence="1">The sequence shown here is derived from an EMBL/GenBank/DDBJ whole genome shotgun (WGS) entry which is preliminary data.</text>
</comment>
<proteinExistence type="predicted"/>
<dbReference type="AlphaFoldDB" id="A0AAW0Z8A1"/>
<evidence type="ECO:0000313" key="2">
    <source>
        <dbReference type="Proteomes" id="UP001432146"/>
    </source>
</evidence>
<dbReference type="EMBL" id="JAWNGG020000392">
    <property type="protein sequence ID" value="KAK9293647.1"/>
    <property type="molecule type" value="Genomic_DNA"/>
</dbReference>